<gene>
    <name evidence="1" type="ORF">B5P37_05190</name>
</gene>
<dbReference type="GO" id="GO:0015031">
    <property type="term" value="P:protein transport"/>
    <property type="evidence" value="ECO:0007669"/>
    <property type="project" value="InterPro"/>
</dbReference>
<dbReference type="EMBL" id="CP020773">
    <property type="protein sequence ID" value="ARJ50755.1"/>
    <property type="molecule type" value="Genomic_DNA"/>
</dbReference>
<dbReference type="RefSeq" id="WP_085237233.1">
    <property type="nucleotide sequence ID" value="NZ_CP020773.1"/>
</dbReference>
<proteinExistence type="predicted"/>
<dbReference type="SUPFAM" id="SSF53474">
    <property type="entry name" value="alpha/beta-Hydrolases"/>
    <property type="match status" value="1"/>
</dbReference>
<evidence type="ECO:0000313" key="2">
    <source>
        <dbReference type="Proteomes" id="UP000242864"/>
    </source>
</evidence>
<dbReference type="NCBIfam" id="TIGR03712">
    <property type="entry name" value="acc_sec_asp2"/>
    <property type="match status" value="1"/>
</dbReference>
<evidence type="ECO:0000313" key="1">
    <source>
        <dbReference type="EMBL" id="ARJ50755.1"/>
    </source>
</evidence>
<name>A0AAC9RU45_9STAP</name>
<dbReference type="Proteomes" id="UP000242864">
    <property type="component" value="Chromosome"/>
</dbReference>
<accession>A0AAC9RU45</accession>
<organism evidence="1 2">
    <name type="scientific">Staphylococcus lutrae</name>
    <dbReference type="NCBI Taxonomy" id="155085"/>
    <lineage>
        <taxon>Bacteria</taxon>
        <taxon>Bacillati</taxon>
        <taxon>Bacillota</taxon>
        <taxon>Bacilli</taxon>
        <taxon>Bacillales</taxon>
        <taxon>Staphylococcaceae</taxon>
        <taxon>Staphylococcus</taxon>
    </lineage>
</organism>
<dbReference type="Pfam" id="PF16929">
    <property type="entry name" value="Asp2"/>
    <property type="match status" value="1"/>
</dbReference>
<dbReference type="Gene3D" id="3.40.50.1820">
    <property type="entry name" value="alpha/beta hydrolase"/>
    <property type="match status" value="1"/>
</dbReference>
<reference evidence="1 2" key="1">
    <citation type="submission" date="2017-04" db="EMBL/GenBank/DDBJ databases">
        <authorList>
            <person name="Veseli I.A."/>
            <person name="Tang C."/>
            <person name="Pombert J.-F."/>
        </authorList>
    </citation>
    <scope>NUCLEOTIDE SEQUENCE [LARGE SCALE GENOMIC DNA]</scope>
    <source>
        <strain evidence="1 2">ATCC 700373</strain>
    </source>
</reference>
<protein>
    <submittedName>
        <fullName evidence="1">Accessory Sec system protein Asp2</fullName>
    </submittedName>
</protein>
<dbReference type="AlphaFoldDB" id="A0AAC9RU45"/>
<dbReference type="KEGG" id="slz:B5P37_05190"/>
<dbReference type="InterPro" id="IPR029058">
    <property type="entry name" value="AB_hydrolase_fold"/>
</dbReference>
<sequence>MSKFRLLQIGGQSLEPHYTDRNRCEFEYLDLLSVSCDEAFFASFQKKATYDIVFVQSAYSAELMALLKCVSVPYNTLIDYHQWGSAFQQETIVRERLIRPFYYESPEACVEKILALSFSEQYGDRISPANALVDRHFNGSIIYEGNDALVLTGHFGDTFQPIITWKMYLFYDGGKVNEIWPEYTCTGDVDIRFTFRLVDTEDMNHISRTFVLDRTNLDQPLSIPSQGKDAFVLISAEAKGTGTLRMGAFHKRWSRMDLGAFILGGERYVDPYREEFIHYFDPRDFKPPLAVYFSGYRTAEGFEGYYMMREFKCPFLLIADLRLEGGAFYMGSSHFEAQIVKVIKEKLDFLGFKEDELIISGLSMGSFGALYYGAQIEPGAIIVGKPLVNIGNIATDMRLRRPEEFGTALDILMKNEKAVDHAAAQRLNQKFWHTFQQAHLKETTVAVSYMEDDDYDLNAFDMLLPVLTKKHVHVMSRSIPGRHNDDTLTINSWFINFYKMILEKRYGRVMHERKT</sequence>
<dbReference type="InterPro" id="IPR022267">
    <property type="entry name" value="Asp2"/>
</dbReference>
<keyword evidence="2" id="KW-1185">Reference proteome</keyword>